<evidence type="ECO:0000256" key="1">
    <source>
        <dbReference type="SAM" id="MobiDB-lite"/>
    </source>
</evidence>
<protein>
    <submittedName>
        <fullName evidence="3">Uncharacterized protein</fullName>
    </submittedName>
</protein>
<dbReference type="EMBL" id="JBGBPQ010000013">
    <property type="protein sequence ID" value="KAL1511648.1"/>
    <property type="molecule type" value="Genomic_DNA"/>
</dbReference>
<feature type="transmembrane region" description="Helical" evidence="2">
    <location>
        <begin position="134"/>
        <end position="155"/>
    </location>
</feature>
<evidence type="ECO:0000313" key="4">
    <source>
        <dbReference type="Proteomes" id="UP001515480"/>
    </source>
</evidence>
<keyword evidence="4" id="KW-1185">Reference proteome</keyword>
<sequence length="213" mass="22654">MFLRRRLSPPLFTRRLCERPRVSLSASRGPSPSHQLAFAAAALTCLGGVWTIYRAALHAQPPPPPAPATRGLSQTHPLLLAGSGLDDEQKLQVALCRRQLWLRAAQFGPALAAAAYAAVALLQRAGLRLPRGSLYAAPLCGMLVGMSCGASYGGAETKERMNAALRLRPIAGVHLHGAARTESVAAARRGAAESEQPTPSREREGQEVRGELN</sequence>
<feature type="compositionally biased region" description="Basic and acidic residues" evidence="1">
    <location>
        <begin position="200"/>
        <end position="213"/>
    </location>
</feature>
<accession>A0AB34J1W8</accession>
<keyword evidence="2" id="KW-0812">Transmembrane</keyword>
<dbReference type="AlphaFoldDB" id="A0AB34J1W8"/>
<comment type="caution">
    <text evidence="3">The sequence shown here is derived from an EMBL/GenBank/DDBJ whole genome shotgun (WGS) entry which is preliminary data.</text>
</comment>
<evidence type="ECO:0000256" key="2">
    <source>
        <dbReference type="SAM" id="Phobius"/>
    </source>
</evidence>
<evidence type="ECO:0000313" key="3">
    <source>
        <dbReference type="EMBL" id="KAL1511648.1"/>
    </source>
</evidence>
<feature type="transmembrane region" description="Helical" evidence="2">
    <location>
        <begin position="100"/>
        <end position="122"/>
    </location>
</feature>
<keyword evidence="2" id="KW-0472">Membrane</keyword>
<gene>
    <name evidence="3" type="ORF">AB1Y20_004939</name>
</gene>
<dbReference type="Proteomes" id="UP001515480">
    <property type="component" value="Unassembled WGS sequence"/>
</dbReference>
<organism evidence="3 4">
    <name type="scientific">Prymnesium parvum</name>
    <name type="common">Toxic golden alga</name>
    <dbReference type="NCBI Taxonomy" id="97485"/>
    <lineage>
        <taxon>Eukaryota</taxon>
        <taxon>Haptista</taxon>
        <taxon>Haptophyta</taxon>
        <taxon>Prymnesiophyceae</taxon>
        <taxon>Prymnesiales</taxon>
        <taxon>Prymnesiaceae</taxon>
        <taxon>Prymnesium</taxon>
    </lineage>
</organism>
<keyword evidence="2" id="KW-1133">Transmembrane helix</keyword>
<feature type="region of interest" description="Disordered" evidence="1">
    <location>
        <begin position="182"/>
        <end position="213"/>
    </location>
</feature>
<proteinExistence type="predicted"/>
<reference evidence="3 4" key="1">
    <citation type="journal article" date="2024" name="Science">
        <title>Giant polyketide synthase enzymes in the biosynthesis of giant marine polyether toxins.</title>
        <authorList>
            <person name="Fallon T.R."/>
            <person name="Shende V.V."/>
            <person name="Wierzbicki I.H."/>
            <person name="Pendleton A.L."/>
            <person name="Watervoot N.F."/>
            <person name="Auber R.P."/>
            <person name="Gonzalez D.J."/>
            <person name="Wisecaver J.H."/>
            <person name="Moore B.S."/>
        </authorList>
    </citation>
    <scope>NUCLEOTIDE SEQUENCE [LARGE SCALE GENOMIC DNA]</scope>
    <source>
        <strain evidence="3 4">12B1</strain>
    </source>
</reference>
<name>A0AB34J1W8_PRYPA</name>